<keyword evidence="3" id="KW-1185">Reference proteome</keyword>
<name>A0A518CWS1_9BACT</name>
<dbReference type="Proteomes" id="UP000319342">
    <property type="component" value="Chromosome"/>
</dbReference>
<feature type="region of interest" description="Disordered" evidence="1">
    <location>
        <begin position="49"/>
        <end position="126"/>
    </location>
</feature>
<dbReference type="EMBL" id="CP036290">
    <property type="protein sequence ID" value="QDU83659.1"/>
    <property type="molecule type" value="Genomic_DNA"/>
</dbReference>
<protein>
    <submittedName>
        <fullName evidence="2">Uncharacterized protein</fullName>
    </submittedName>
</protein>
<feature type="compositionally biased region" description="Pro residues" evidence="1">
    <location>
        <begin position="117"/>
        <end position="126"/>
    </location>
</feature>
<organism evidence="2 3">
    <name type="scientific">Rohdeia mirabilis</name>
    <dbReference type="NCBI Taxonomy" id="2528008"/>
    <lineage>
        <taxon>Bacteria</taxon>
        <taxon>Pseudomonadati</taxon>
        <taxon>Planctomycetota</taxon>
        <taxon>Planctomycetia</taxon>
        <taxon>Planctomycetia incertae sedis</taxon>
        <taxon>Rohdeia</taxon>
    </lineage>
</organism>
<accession>A0A518CWS1</accession>
<evidence type="ECO:0000313" key="3">
    <source>
        <dbReference type="Proteomes" id="UP000319342"/>
    </source>
</evidence>
<sequence>MSAASRTESEGLVRCFGCGSEPAENTIHRLADGSACPCCVARVVEAQPSLLPDPAPVAERARDEGAASEWSTPEHDEASGEASDVPSIVGRLPGTERFQLLSGGGGSGGSDHGPVPILDPGPPEPA</sequence>
<reference evidence="2 3" key="1">
    <citation type="submission" date="2019-02" db="EMBL/GenBank/DDBJ databases">
        <title>Deep-cultivation of Planctomycetes and their phenomic and genomic characterization uncovers novel biology.</title>
        <authorList>
            <person name="Wiegand S."/>
            <person name="Jogler M."/>
            <person name="Boedeker C."/>
            <person name="Pinto D."/>
            <person name="Vollmers J."/>
            <person name="Rivas-Marin E."/>
            <person name="Kohn T."/>
            <person name="Peeters S.H."/>
            <person name="Heuer A."/>
            <person name="Rast P."/>
            <person name="Oberbeckmann S."/>
            <person name="Bunk B."/>
            <person name="Jeske O."/>
            <person name="Meyerdierks A."/>
            <person name="Storesund J.E."/>
            <person name="Kallscheuer N."/>
            <person name="Luecker S."/>
            <person name="Lage O.M."/>
            <person name="Pohl T."/>
            <person name="Merkel B.J."/>
            <person name="Hornburger P."/>
            <person name="Mueller R.-W."/>
            <person name="Bruemmer F."/>
            <person name="Labrenz M."/>
            <person name="Spormann A.M."/>
            <person name="Op den Camp H."/>
            <person name="Overmann J."/>
            <person name="Amann R."/>
            <person name="Jetten M.S.M."/>
            <person name="Mascher T."/>
            <person name="Medema M.H."/>
            <person name="Devos D.P."/>
            <person name="Kaster A.-K."/>
            <person name="Ovreas L."/>
            <person name="Rohde M."/>
            <person name="Galperin M.Y."/>
            <person name="Jogler C."/>
        </authorList>
    </citation>
    <scope>NUCLEOTIDE SEQUENCE [LARGE SCALE GENOMIC DNA]</scope>
    <source>
        <strain evidence="2 3">Pla163</strain>
    </source>
</reference>
<evidence type="ECO:0000256" key="1">
    <source>
        <dbReference type="SAM" id="MobiDB-lite"/>
    </source>
</evidence>
<feature type="compositionally biased region" description="Gly residues" evidence="1">
    <location>
        <begin position="102"/>
        <end position="111"/>
    </location>
</feature>
<evidence type="ECO:0000313" key="2">
    <source>
        <dbReference type="EMBL" id="QDU83659.1"/>
    </source>
</evidence>
<dbReference type="AlphaFoldDB" id="A0A518CWS1"/>
<dbReference type="RefSeq" id="WP_145183757.1">
    <property type="nucleotide sequence ID" value="NZ_CP036290.1"/>
</dbReference>
<proteinExistence type="predicted"/>
<gene>
    <name evidence="2" type="ORF">Pla163_07580</name>
</gene>